<dbReference type="InterPro" id="IPR002885">
    <property type="entry name" value="PPR_rpt"/>
</dbReference>
<name>A0ABR2N0R5_9ASPA</name>
<dbReference type="SUPFAM" id="SSF48452">
    <property type="entry name" value="TPR-like"/>
    <property type="match status" value="1"/>
</dbReference>
<keyword evidence="1" id="KW-0677">Repeat</keyword>
<feature type="repeat" description="PPR" evidence="2">
    <location>
        <begin position="319"/>
        <end position="353"/>
    </location>
</feature>
<dbReference type="PROSITE" id="PS51375">
    <property type="entry name" value="PPR"/>
    <property type="match status" value="4"/>
</dbReference>
<gene>
    <name evidence="4" type="primary">PCMP-H32</name>
    <name evidence="4" type="ORF">KSP40_PGU007003</name>
</gene>
<dbReference type="NCBIfam" id="TIGR00756">
    <property type="entry name" value="PPR"/>
    <property type="match status" value="3"/>
</dbReference>
<dbReference type="Pfam" id="PF14432">
    <property type="entry name" value="DYW_deaminase"/>
    <property type="match status" value="1"/>
</dbReference>
<dbReference type="InterPro" id="IPR046848">
    <property type="entry name" value="E_motif"/>
</dbReference>
<protein>
    <submittedName>
        <fullName evidence="4">Pentatricopeptide repeat-containing protein</fullName>
    </submittedName>
</protein>
<evidence type="ECO:0000313" key="4">
    <source>
        <dbReference type="EMBL" id="KAK8969335.1"/>
    </source>
</evidence>
<dbReference type="Pfam" id="PF13041">
    <property type="entry name" value="PPR_2"/>
    <property type="match status" value="2"/>
</dbReference>
<feature type="repeat" description="PPR" evidence="2">
    <location>
        <begin position="354"/>
        <end position="384"/>
    </location>
</feature>
<dbReference type="Pfam" id="PF20431">
    <property type="entry name" value="E_motif"/>
    <property type="match status" value="1"/>
</dbReference>
<dbReference type="EMBL" id="JBBWWR010000003">
    <property type="protein sequence ID" value="KAK8969335.1"/>
    <property type="molecule type" value="Genomic_DNA"/>
</dbReference>
<dbReference type="Pfam" id="PF01535">
    <property type="entry name" value="PPR"/>
    <property type="match status" value="3"/>
</dbReference>
<sequence>MQQELSSLLRSLLQNPLDTILYSSIIRILTRTPNSLRHGRQLHALLFLHAVSPDPSLAARIAAMYSSSGDLHSASLLLHHHPHPSHLLYNSLIRGHSLRRLPAQVLSLFNAMLGRSLPPDHFTFPFVLKACADLPSLPIGCTVHSQCLRRGLELDVYVGSSLVNMYAKCGEVRFAHRLFDKMRVRDMSTWNALIVGYMMMGAVKVAGHLFDDMPKRNVISWTAMISGYAQNGVADSALQLFYEMRKRSKPNWVTIVSILPACAHAAALDLGRMIHEYARTMGLDSHPTVQIAIMGMYAKCGSLLEARRCFDRMPERDKTVAAWNTIITAYASQGLGAESVSAFEAMVRSGLRPDAVSFTALLSGCSRAGLVDQGMRYFDDMTPVYSVEAAHEHYACIVDLLGRAGKLERALVFANQMKIKSGPSIWGALLASSRSHRNLKVAQIAANRLFELEPDNSGNYVLLSNMYAESGKWEEVKGLRALLREKGMKKSPGCSWSEINGRVHTFFTGDKSHPQSNEIHGFLEDLPEKMKGEGYIPDTGFVLHDVSEEEKEGNLATHSEKLAIAFGILNTNPGAVLRVTKNLRICGDCHTAVKFISKIHHREIMVRDLNRFHHFKDGLCSCGDYW</sequence>
<comment type="caution">
    <text evidence="4">The sequence shown here is derived from an EMBL/GenBank/DDBJ whole genome shotgun (WGS) entry which is preliminary data.</text>
</comment>
<dbReference type="InterPro" id="IPR032867">
    <property type="entry name" value="DYW_dom"/>
</dbReference>
<dbReference type="Pfam" id="PF20430">
    <property type="entry name" value="Eplus_motif"/>
    <property type="match status" value="1"/>
</dbReference>
<evidence type="ECO:0000256" key="2">
    <source>
        <dbReference type="PROSITE-ProRule" id="PRU00708"/>
    </source>
</evidence>
<dbReference type="PANTHER" id="PTHR47926">
    <property type="entry name" value="PENTATRICOPEPTIDE REPEAT-CONTAINING PROTEIN"/>
    <property type="match status" value="1"/>
</dbReference>
<evidence type="ECO:0000259" key="3">
    <source>
        <dbReference type="Pfam" id="PF14432"/>
    </source>
</evidence>
<evidence type="ECO:0000313" key="5">
    <source>
        <dbReference type="Proteomes" id="UP001412067"/>
    </source>
</evidence>
<evidence type="ECO:0000256" key="1">
    <source>
        <dbReference type="ARBA" id="ARBA00022737"/>
    </source>
</evidence>
<dbReference type="PANTHER" id="PTHR47926:SF540">
    <property type="entry name" value="PENTATRICOPEPTIDE REPEAT-CONTAINING PROTEIN"/>
    <property type="match status" value="1"/>
</dbReference>
<proteinExistence type="predicted"/>
<dbReference type="InterPro" id="IPR046849">
    <property type="entry name" value="E2_motif"/>
</dbReference>
<feature type="repeat" description="PPR" evidence="2">
    <location>
        <begin position="217"/>
        <end position="251"/>
    </location>
</feature>
<dbReference type="InterPro" id="IPR046960">
    <property type="entry name" value="PPR_At4g14850-like_plant"/>
</dbReference>
<dbReference type="Proteomes" id="UP001412067">
    <property type="component" value="Unassembled WGS sequence"/>
</dbReference>
<organism evidence="4 5">
    <name type="scientific">Platanthera guangdongensis</name>
    <dbReference type="NCBI Taxonomy" id="2320717"/>
    <lineage>
        <taxon>Eukaryota</taxon>
        <taxon>Viridiplantae</taxon>
        <taxon>Streptophyta</taxon>
        <taxon>Embryophyta</taxon>
        <taxon>Tracheophyta</taxon>
        <taxon>Spermatophyta</taxon>
        <taxon>Magnoliopsida</taxon>
        <taxon>Liliopsida</taxon>
        <taxon>Asparagales</taxon>
        <taxon>Orchidaceae</taxon>
        <taxon>Orchidoideae</taxon>
        <taxon>Orchideae</taxon>
        <taxon>Orchidinae</taxon>
        <taxon>Platanthera</taxon>
    </lineage>
</organism>
<feature type="repeat" description="PPR" evidence="2">
    <location>
        <begin position="155"/>
        <end position="189"/>
    </location>
</feature>
<reference evidence="4 5" key="1">
    <citation type="journal article" date="2022" name="Nat. Plants">
        <title>Genomes of leafy and leafless Platanthera orchids illuminate the evolution of mycoheterotrophy.</title>
        <authorList>
            <person name="Li M.H."/>
            <person name="Liu K.W."/>
            <person name="Li Z."/>
            <person name="Lu H.C."/>
            <person name="Ye Q.L."/>
            <person name="Zhang D."/>
            <person name="Wang J.Y."/>
            <person name="Li Y.F."/>
            <person name="Zhong Z.M."/>
            <person name="Liu X."/>
            <person name="Yu X."/>
            <person name="Liu D.K."/>
            <person name="Tu X.D."/>
            <person name="Liu B."/>
            <person name="Hao Y."/>
            <person name="Liao X.Y."/>
            <person name="Jiang Y.T."/>
            <person name="Sun W.H."/>
            <person name="Chen J."/>
            <person name="Chen Y.Q."/>
            <person name="Ai Y."/>
            <person name="Zhai J.W."/>
            <person name="Wu S.S."/>
            <person name="Zhou Z."/>
            <person name="Hsiao Y.Y."/>
            <person name="Wu W.L."/>
            <person name="Chen Y.Y."/>
            <person name="Lin Y.F."/>
            <person name="Hsu J.L."/>
            <person name="Li C.Y."/>
            <person name="Wang Z.W."/>
            <person name="Zhao X."/>
            <person name="Zhong W.Y."/>
            <person name="Ma X.K."/>
            <person name="Ma L."/>
            <person name="Huang J."/>
            <person name="Chen G.Z."/>
            <person name="Huang M.Z."/>
            <person name="Huang L."/>
            <person name="Peng D.H."/>
            <person name="Luo Y.B."/>
            <person name="Zou S.Q."/>
            <person name="Chen S.P."/>
            <person name="Lan S."/>
            <person name="Tsai W.C."/>
            <person name="Van de Peer Y."/>
            <person name="Liu Z.J."/>
        </authorList>
    </citation>
    <scope>NUCLEOTIDE SEQUENCE [LARGE SCALE GENOMIC DNA]</scope>
    <source>
        <strain evidence="4">Lor288</strain>
    </source>
</reference>
<feature type="domain" description="DYW" evidence="3">
    <location>
        <begin position="534"/>
        <end position="626"/>
    </location>
</feature>
<dbReference type="InterPro" id="IPR011990">
    <property type="entry name" value="TPR-like_helical_dom_sf"/>
</dbReference>
<keyword evidence="5" id="KW-1185">Reference proteome</keyword>
<dbReference type="Gene3D" id="1.25.40.10">
    <property type="entry name" value="Tetratricopeptide repeat domain"/>
    <property type="match status" value="3"/>
</dbReference>
<accession>A0ABR2N0R5</accession>